<dbReference type="Proteomes" id="UP000499080">
    <property type="component" value="Unassembled WGS sequence"/>
</dbReference>
<keyword evidence="3" id="KW-1185">Reference proteome</keyword>
<comment type="caution">
    <text evidence="2">The sequence shown here is derived from an EMBL/GenBank/DDBJ whole genome shotgun (WGS) entry which is preliminary data.</text>
</comment>
<dbReference type="OrthoDB" id="6459070at2759"/>
<proteinExistence type="predicted"/>
<evidence type="ECO:0000313" key="3">
    <source>
        <dbReference type="Proteomes" id="UP000499080"/>
    </source>
</evidence>
<name>A0A4Y2MBY8_ARAVE</name>
<feature type="signal peptide" evidence="1">
    <location>
        <begin position="1"/>
        <end position="21"/>
    </location>
</feature>
<feature type="chain" id="PRO_5021300939" evidence="1">
    <location>
        <begin position="22"/>
        <end position="162"/>
    </location>
</feature>
<sequence length="162" mass="17291">MGRSLTLPLCLLALAGNNGVAFMPWVALPGEIAPDVHHPLLPGTPPCHDEATNRSTWIVFKSLTTKSSQNLSTVVYGGIVVALSGFDRPVPPFLLTTGGGRYECQAFHLSPKGPFNDHSSNCLLPLSEQQPAEIIPTSMEVALPITGGLGVRVLSVNEYNFK</sequence>
<gene>
    <name evidence="2" type="ORF">AVEN_59173_1</name>
</gene>
<evidence type="ECO:0000256" key="1">
    <source>
        <dbReference type="SAM" id="SignalP"/>
    </source>
</evidence>
<evidence type="ECO:0000313" key="2">
    <source>
        <dbReference type="EMBL" id="GBN24591.1"/>
    </source>
</evidence>
<dbReference type="AlphaFoldDB" id="A0A4Y2MBY8"/>
<reference evidence="2 3" key="1">
    <citation type="journal article" date="2019" name="Sci. Rep.">
        <title>Orb-weaving spider Araneus ventricosus genome elucidates the spidroin gene catalogue.</title>
        <authorList>
            <person name="Kono N."/>
            <person name="Nakamura H."/>
            <person name="Ohtoshi R."/>
            <person name="Moran D.A.P."/>
            <person name="Shinohara A."/>
            <person name="Yoshida Y."/>
            <person name="Fujiwara M."/>
            <person name="Mori M."/>
            <person name="Tomita M."/>
            <person name="Arakawa K."/>
        </authorList>
    </citation>
    <scope>NUCLEOTIDE SEQUENCE [LARGE SCALE GENOMIC DNA]</scope>
</reference>
<keyword evidence="1" id="KW-0732">Signal</keyword>
<dbReference type="EMBL" id="BGPR01007143">
    <property type="protein sequence ID" value="GBN24591.1"/>
    <property type="molecule type" value="Genomic_DNA"/>
</dbReference>
<organism evidence="2 3">
    <name type="scientific">Araneus ventricosus</name>
    <name type="common">Orbweaver spider</name>
    <name type="synonym">Epeira ventricosa</name>
    <dbReference type="NCBI Taxonomy" id="182803"/>
    <lineage>
        <taxon>Eukaryota</taxon>
        <taxon>Metazoa</taxon>
        <taxon>Ecdysozoa</taxon>
        <taxon>Arthropoda</taxon>
        <taxon>Chelicerata</taxon>
        <taxon>Arachnida</taxon>
        <taxon>Araneae</taxon>
        <taxon>Araneomorphae</taxon>
        <taxon>Entelegynae</taxon>
        <taxon>Araneoidea</taxon>
        <taxon>Araneidae</taxon>
        <taxon>Araneus</taxon>
    </lineage>
</organism>
<protein>
    <submittedName>
        <fullName evidence="2">Uncharacterized protein</fullName>
    </submittedName>
</protein>
<accession>A0A4Y2MBY8</accession>